<evidence type="ECO:0000256" key="1">
    <source>
        <dbReference type="SAM" id="MobiDB-lite"/>
    </source>
</evidence>
<accession>A0A8H4LAT1</accession>
<name>A0A8H4LAT1_9HYPO</name>
<gene>
    <name evidence="2" type="ORF">FALBO_8499</name>
</gene>
<dbReference type="EMBL" id="JAADYS010001156">
    <property type="protein sequence ID" value="KAF4464667.1"/>
    <property type="molecule type" value="Genomic_DNA"/>
</dbReference>
<dbReference type="Proteomes" id="UP000554235">
    <property type="component" value="Unassembled WGS sequence"/>
</dbReference>
<protein>
    <submittedName>
        <fullName evidence="2">Uncharacterized protein</fullName>
    </submittedName>
</protein>
<proteinExistence type="predicted"/>
<organism evidence="2 3">
    <name type="scientific">Fusarium albosuccineum</name>
    <dbReference type="NCBI Taxonomy" id="1237068"/>
    <lineage>
        <taxon>Eukaryota</taxon>
        <taxon>Fungi</taxon>
        <taxon>Dikarya</taxon>
        <taxon>Ascomycota</taxon>
        <taxon>Pezizomycotina</taxon>
        <taxon>Sordariomycetes</taxon>
        <taxon>Hypocreomycetidae</taxon>
        <taxon>Hypocreales</taxon>
        <taxon>Nectriaceae</taxon>
        <taxon>Fusarium</taxon>
        <taxon>Fusarium decemcellulare species complex</taxon>
    </lineage>
</organism>
<evidence type="ECO:0000313" key="3">
    <source>
        <dbReference type="Proteomes" id="UP000554235"/>
    </source>
</evidence>
<comment type="caution">
    <text evidence="2">The sequence shown here is derived from an EMBL/GenBank/DDBJ whole genome shotgun (WGS) entry which is preliminary data.</text>
</comment>
<reference evidence="2 3" key="1">
    <citation type="submission" date="2020-01" db="EMBL/GenBank/DDBJ databases">
        <title>Identification and distribution of gene clusters putatively required for synthesis of sphingolipid metabolism inhibitors in phylogenetically diverse species of the filamentous fungus Fusarium.</title>
        <authorList>
            <person name="Kim H.-S."/>
            <person name="Busman M."/>
            <person name="Brown D.W."/>
            <person name="Divon H."/>
            <person name="Uhlig S."/>
            <person name="Proctor R.H."/>
        </authorList>
    </citation>
    <scope>NUCLEOTIDE SEQUENCE [LARGE SCALE GENOMIC DNA]</scope>
    <source>
        <strain evidence="2 3">NRRL 20459</strain>
    </source>
</reference>
<sequence>MLDRNSRPAGGAKQAEQMRMAPKNKERGTGVPGTQPPAWAKTHTKDVSAFLAPDLGWDVTLVHRTEPGRQQRLDGRRALTSVFETAPDHQLRSFAQRRRGQARALDS</sequence>
<keyword evidence="3" id="KW-1185">Reference proteome</keyword>
<evidence type="ECO:0000313" key="2">
    <source>
        <dbReference type="EMBL" id="KAF4464667.1"/>
    </source>
</evidence>
<dbReference type="AlphaFoldDB" id="A0A8H4LAT1"/>
<feature type="region of interest" description="Disordered" evidence="1">
    <location>
        <begin position="1"/>
        <end position="39"/>
    </location>
</feature>